<gene>
    <name evidence="5" type="ordered locus">MSMEI_1154</name>
</gene>
<sequence>MGSAGVEAAPASIPTSGLCLLLFITLPCCDTTCGGEEQKADDRSRLHDAGFRQNRSLYSCRMQDLVDETDLALLNALQVAPRGSWAILGRALDLDPATVARRWRRLQTEGYAWVTCAVGPPRHNTFCLAYIEIECVRGEFDAVQDAFVRQPEVVYIHHLTGPRGLLIVVARSSPTLISEYIRDTVEPMPGIRSYHAEIRTAGHVEPSRWRLRSLDQDQQRALEAGTEAEKRAHDIRLEAVDQQIYQLLHEDGRMPFTTLAERAGVSEPTVRRRANRLLNSGILRLRCEVVQSVSGWPVSAVLWAATPPTHVESTVQSFAALPQVRLCCSLTGPRNLLLMVWLRSLDALPQLEGTLYERAPELTIVDRAICLHTAKQLGRVLSREGRATAQVQTTLEAFPVL</sequence>
<evidence type="ECO:0000259" key="4">
    <source>
        <dbReference type="PROSITE" id="PS50956"/>
    </source>
</evidence>
<evidence type="ECO:0000256" key="1">
    <source>
        <dbReference type="ARBA" id="ARBA00023015"/>
    </source>
</evidence>
<dbReference type="Gene3D" id="3.30.70.920">
    <property type="match status" value="2"/>
</dbReference>
<dbReference type="PANTHER" id="PTHR30154:SF34">
    <property type="entry name" value="TRANSCRIPTIONAL REGULATOR AZLB"/>
    <property type="match status" value="1"/>
</dbReference>
<dbReference type="SMART" id="SM00344">
    <property type="entry name" value="HTH_ASNC"/>
    <property type="match status" value="2"/>
</dbReference>
<dbReference type="InterPro" id="IPR011991">
    <property type="entry name" value="ArsR-like_HTH"/>
</dbReference>
<dbReference type="InterPro" id="IPR000485">
    <property type="entry name" value="AsnC-type_HTH_dom"/>
</dbReference>
<dbReference type="InterPro" id="IPR036390">
    <property type="entry name" value="WH_DNA-bd_sf"/>
</dbReference>
<dbReference type="InterPro" id="IPR019888">
    <property type="entry name" value="Tscrpt_reg_AsnC-like"/>
</dbReference>
<dbReference type="SUPFAM" id="SSF46785">
    <property type="entry name" value="Winged helix' DNA-binding domain"/>
    <property type="match status" value="2"/>
</dbReference>
<dbReference type="InterPro" id="IPR036388">
    <property type="entry name" value="WH-like_DNA-bd_sf"/>
</dbReference>
<protein>
    <submittedName>
        <fullName evidence="5">AsnC-family transcriptional regulator</fullName>
    </submittedName>
</protein>
<dbReference type="InterPro" id="IPR019887">
    <property type="entry name" value="Tscrpt_reg_AsnC/Lrp_C"/>
</dbReference>
<organism evidence="5 6">
    <name type="scientific">Mycolicibacterium smegmatis (strain ATCC 700084 / mc(2)155)</name>
    <name type="common">Mycobacterium smegmatis</name>
    <dbReference type="NCBI Taxonomy" id="246196"/>
    <lineage>
        <taxon>Bacteria</taxon>
        <taxon>Bacillati</taxon>
        <taxon>Actinomycetota</taxon>
        <taxon>Actinomycetes</taxon>
        <taxon>Mycobacteriales</taxon>
        <taxon>Mycobacteriaceae</taxon>
        <taxon>Mycolicibacterium</taxon>
    </lineage>
</organism>
<dbReference type="SUPFAM" id="SSF54909">
    <property type="entry name" value="Dimeric alpha+beta barrel"/>
    <property type="match status" value="2"/>
</dbReference>
<keyword evidence="1" id="KW-0805">Transcription regulation</keyword>
<evidence type="ECO:0000256" key="2">
    <source>
        <dbReference type="ARBA" id="ARBA00023125"/>
    </source>
</evidence>
<feature type="domain" description="HTH asnC-type" evidence="4">
    <location>
        <begin position="237"/>
        <end position="284"/>
    </location>
</feature>
<reference evidence="5 6" key="2">
    <citation type="journal article" date="2009" name="Genome Res.">
        <title>Ortho-proteogenomics: multiple proteomes investigation through orthology and a new MS-based protocol.</title>
        <authorList>
            <person name="Gallien S."/>
            <person name="Perrodou E."/>
            <person name="Carapito C."/>
            <person name="Deshayes C."/>
            <person name="Reyrat J.M."/>
            <person name="Van Dorsselaer A."/>
            <person name="Poch O."/>
            <person name="Schaeffer C."/>
            <person name="Lecompte O."/>
        </authorList>
    </citation>
    <scope>NUCLEOTIDE SEQUENCE [LARGE SCALE GENOMIC DNA]</scope>
    <source>
        <strain evidence="6">ATCC 700084 / mc(2)155</strain>
    </source>
</reference>
<dbReference type="AlphaFoldDB" id="I7G381"/>
<evidence type="ECO:0000256" key="3">
    <source>
        <dbReference type="ARBA" id="ARBA00023163"/>
    </source>
</evidence>
<dbReference type="KEGG" id="msg:MSMEI_1154"/>
<evidence type="ECO:0000313" key="6">
    <source>
        <dbReference type="Proteomes" id="UP000006158"/>
    </source>
</evidence>
<dbReference type="Gene3D" id="1.10.10.10">
    <property type="entry name" value="Winged helix-like DNA-binding domain superfamily/Winged helix DNA-binding domain"/>
    <property type="match status" value="2"/>
</dbReference>
<name>I7G381_MYCS2</name>
<dbReference type="GO" id="GO:0043565">
    <property type="term" value="F:sequence-specific DNA binding"/>
    <property type="evidence" value="ECO:0007669"/>
    <property type="project" value="InterPro"/>
</dbReference>
<dbReference type="PRINTS" id="PR00033">
    <property type="entry name" value="HTHASNC"/>
</dbReference>
<dbReference type="EMBL" id="CP001663">
    <property type="protein sequence ID" value="AFP37631.1"/>
    <property type="molecule type" value="Genomic_DNA"/>
</dbReference>
<accession>I7G381</accession>
<dbReference type="PATRIC" id="fig|246196.56.peg.1187"/>
<reference evidence="5 6" key="1">
    <citation type="journal article" date="2007" name="Genome Biol.">
        <title>Interrupted coding sequences in Mycobacterium smegmatis: authentic mutations or sequencing errors?</title>
        <authorList>
            <person name="Deshayes C."/>
            <person name="Perrodou E."/>
            <person name="Gallien S."/>
            <person name="Euphrasie D."/>
            <person name="Schaeffer C."/>
            <person name="Van-Dorsselaer A."/>
            <person name="Poch O."/>
            <person name="Lecompte O."/>
            <person name="Reyrat J.M."/>
        </authorList>
    </citation>
    <scope>NUCLEOTIDE SEQUENCE [LARGE SCALE GENOMIC DNA]</scope>
    <source>
        <strain evidence="6">ATCC 700084 / mc(2)155</strain>
    </source>
</reference>
<dbReference type="Pfam" id="PF01037">
    <property type="entry name" value="AsnC_trans_reg"/>
    <property type="match status" value="1"/>
</dbReference>
<dbReference type="CDD" id="cd00090">
    <property type="entry name" value="HTH_ARSR"/>
    <property type="match status" value="1"/>
</dbReference>
<dbReference type="PROSITE" id="PS50956">
    <property type="entry name" value="HTH_ASNC_2"/>
    <property type="match status" value="1"/>
</dbReference>
<dbReference type="Pfam" id="PF13404">
    <property type="entry name" value="HTH_AsnC-type"/>
    <property type="match status" value="2"/>
</dbReference>
<keyword evidence="3" id="KW-0804">Transcription</keyword>
<dbReference type="InterPro" id="IPR011008">
    <property type="entry name" value="Dimeric_a/b-barrel"/>
</dbReference>
<dbReference type="PANTHER" id="PTHR30154">
    <property type="entry name" value="LEUCINE-RESPONSIVE REGULATORY PROTEIN"/>
    <property type="match status" value="1"/>
</dbReference>
<proteinExistence type="predicted"/>
<dbReference type="Proteomes" id="UP000006158">
    <property type="component" value="Chromosome"/>
</dbReference>
<keyword evidence="2" id="KW-0238">DNA-binding</keyword>
<dbReference type="GO" id="GO:0043200">
    <property type="term" value="P:response to amino acid"/>
    <property type="evidence" value="ECO:0007669"/>
    <property type="project" value="TreeGrafter"/>
</dbReference>
<evidence type="ECO:0000313" key="5">
    <source>
        <dbReference type="EMBL" id="AFP37631.1"/>
    </source>
</evidence>
<dbReference type="GO" id="GO:0005829">
    <property type="term" value="C:cytosol"/>
    <property type="evidence" value="ECO:0007669"/>
    <property type="project" value="TreeGrafter"/>
</dbReference>